<evidence type="ECO:0000256" key="1">
    <source>
        <dbReference type="ARBA" id="ARBA00004138"/>
    </source>
</evidence>
<keyword evidence="5" id="KW-0677">Repeat</keyword>
<dbReference type="Proteomes" id="UP001162164">
    <property type="component" value="Unassembled WGS sequence"/>
</dbReference>
<dbReference type="PANTHER" id="PTHR18849:SF0">
    <property type="entry name" value="CILIA- AND FLAGELLA-ASSOCIATED PROTEIN 410-RELATED"/>
    <property type="match status" value="1"/>
</dbReference>
<name>A0ABQ9JWJ2_9CUCU</name>
<keyword evidence="7" id="KW-0966">Cell projection</keyword>
<dbReference type="SUPFAM" id="SSF52058">
    <property type="entry name" value="L domain-like"/>
    <property type="match status" value="1"/>
</dbReference>
<evidence type="ECO:0000256" key="4">
    <source>
        <dbReference type="ARBA" id="ARBA00022614"/>
    </source>
</evidence>
<evidence type="ECO:0000256" key="3">
    <source>
        <dbReference type="ARBA" id="ARBA00022490"/>
    </source>
</evidence>
<dbReference type="EMBL" id="JAPWTJ010000153">
    <property type="protein sequence ID" value="KAJ8981954.1"/>
    <property type="molecule type" value="Genomic_DNA"/>
</dbReference>
<comment type="caution">
    <text evidence="9">The sequence shown here is derived from an EMBL/GenBank/DDBJ whole genome shotgun (WGS) entry which is preliminary data.</text>
</comment>
<sequence length="281" mass="32969">MHLKELYLTGNPCCDFEGYADYVVAKLPQLQRLDIKEILKSDRIKAQQRLPELEEGIKKSQHEYELFRDEQKRRLAAESNPNLTDEEFWKTTSENCPESRIEMAERQRKAKETEKDDDKPKKKLVQFYNKEGRPLNINHAKLEFTLSDEDPKQFVLDVFVYKYLDTSLIDVDVQPIFVRITIKGKVFQIVLPEEILTEKSAAQRSQTTGHLVLKLPRANYRPISRGVDAKGDELEVEKSGRKREYLEVEEKRDMDFSKIVENNNVVRDLYDNNDIPLLEYA</sequence>
<evidence type="ECO:0000256" key="6">
    <source>
        <dbReference type="ARBA" id="ARBA00023069"/>
    </source>
</evidence>
<dbReference type="InterPro" id="IPR056496">
    <property type="entry name" value="CS_DNAAF11_C"/>
</dbReference>
<comment type="subcellular location">
    <subcellularLocation>
        <location evidence="1">Cell projection</location>
        <location evidence="1">Cilium</location>
    </subcellularLocation>
    <subcellularLocation>
        <location evidence="2">Cytoplasm</location>
    </subcellularLocation>
</comment>
<evidence type="ECO:0000313" key="10">
    <source>
        <dbReference type="Proteomes" id="UP001162164"/>
    </source>
</evidence>
<evidence type="ECO:0000256" key="2">
    <source>
        <dbReference type="ARBA" id="ARBA00004496"/>
    </source>
</evidence>
<accession>A0ABQ9JWJ2</accession>
<keyword evidence="10" id="KW-1185">Reference proteome</keyword>
<dbReference type="PANTHER" id="PTHR18849">
    <property type="entry name" value="LEUCINE RICH REPEAT PROTEIN"/>
    <property type="match status" value="1"/>
</dbReference>
<dbReference type="InterPro" id="IPR032675">
    <property type="entry name" value="LRR_dom_sf"/>
</dbReference>
<evidence type="ECO:0000256" key="5">
    <source>
        <dbReference type="ARBA" id="ARBA00022737"/>
    </source>
</evidence>
<keyword evidence="4" id="KW-0433">Leucine-rich repeat</keyword>
<evidence type="ECO:0000313" key="9">
    <source>
        <dbReference type="EMBL" id="KAJ8981954.1"/>
    </source>
</evidence>
<dbReference type="Pfam" id="PF23602">
    <property type="entry name" value="CS_DNAAF11_C"/>
    <property type="match status" value="1"/>
</dbReference>
<feature type="domain" description="Dynein axonemal assembly factor 11-like CS" evidence="8">
    <location>
        <begin position="102"/>
        <end position="217"/>
    </location>
</feature>
<dbReference type="Gene3D" id="3.80.10.10">
    <property type="entry name" value="Ribonuclease Inhibitor"/>
    <property type="match status" value="1"/>
</dbReference>
<gene>
    <name evidence="9" type="ORF">NQ317_002127</name>
</gene>
<reference evidence="9" key="1">
    <citation type="journal article" date="2023" name="Insect Mol. Biol.">
        <title>Genome sequencing provides insights into the evolution of gene families encoding plant cell wall-degrading enzymes in longhorned beetles.</title>
        <authorList>
            <person name="Shin N.R."/>
            <person name="Okamura Y."/>
            <person name="Kirsch R."/>
            <person name="Pauchet Y."/>
        </authorList>
    </citation>
    <scope>NUCLEOTIDE SEQUENCE</scope>
    <source>
        <strain evidence="9">MMC_N1</strain>
    </source>
</reference>
<protein>
    <recommendedName>
        <fullName evidence="8">Dynein axonemal assembly factor 11-like CS domain-containing protein</fullName>
    </recommendedName>
</protein>
<keyword evidence="3" id="KW-0963">Cytoplasm</keyword>
<proteinExistence type="predicted"/>
<keyword evidence="6" id="KW-0969">Cilium</keyword>
<evidence type="ECO:0000256" key="7">
    <source>
        <dbReference type="ARBA" id="ARBA00023273"/>
    </source>
</evidence>
<evidence type="ECO:0000259" key="8">
    <source>
        <dbReference type="Pfam" id="PF23602"/>
    </source>
</evidence>
<organism evidence="9 10">
    <name type="scientific">Molorchus minor</name>
    <dbReference type="NCBI Taxonomy" id="1323400"/>
    <lineage>
        <taxon>Eukaryota</taxon>
        <taxon>Metazoa</taxon>
        <taxon>Ecdysozoa</taxon>
        <taxon>Arthropoda</taxon>
        <taxon>Hexapoda</taxon>
        <taxon>Insecta</taxon>
        <taxon>Pterygota</taxon>
        <taxon>Neoptera</taxon>
        <taxon>Endopterygota</taxon>
        <taxon>Coleoptera</taxon>
        <taxon>Polyphaga</taxon>
        <taxon>Cucujiformia</taxon>
        <taxon>Chrysomeloidea</taxon>
        <taxon>Cerambycidae</taxon>
        <taxon>Lamiinae</taxon>
        <taxon>Monochamini</taxon>
        <taxon>Molorchus</taxon>
    </lineage>
</organism>